<dbReference type="Pfam" id="PF23317">
    <property type="entry name" value="YVC1_C"/>
    <property type="match status" value="1"/>
</dbReference>
<accession>A0A5M8PF02</accession>
<dbReference type="InterPro" id="IPR052971">
    <property type="entry name" value="TRP_calcium_channel"/>
</dbReference>
<evidence type="ECO:0000313" key="5">
    <source>
        <dbReference type="Proteomes" id="UP000324767"/>
    </source>
</evidence>
<feature type="domain" description="Calcium channel YVC1-like C-terminal transmembrane" evidence="3">
    <location>
        <begin position="287"/>
        <end position="576"/>
    </location>
</feature>
<comment type="caution">
    <text evidence="4">The sequence shown here is derived from an EMBL/GenBank/DDBJ whole genome shotgun (WGS) entry which is preliminary data.</text>
</comment>
<evidence type="ECO:0000256" key="1">
    <source>
        <dbReference type="SAM" id="MobiDB-lite"/>
    </source>
</evidence>
<organism evidence="4 5">
    <name type="scientific">Lasallia pustulata</name>
    <dbReference type="NCBI Taxonomy" id="136370"/>
    <lineage>
        <taxon>Eukaryota</taxon>
        <taxon>Fungi</taxon>
        <taxon>Dikarya</taxon>
        <taxon>Ascomycota</taxon>
        <taxon>Pezizomycotina</taxon>
        <taxon>Lecanoromycetes</taxon>
        <taxon>OSLEUM clade</taxon>
        <taxon>Umbilicariomycetidae</taxon>
        <taxon>Umbilicariales</taxon>
        <taxon>Umbilicariaceae</taxon>
        <taxon>Lasallia</taxon>
    </lineage>
</organism>
<protein>
    <submittedName>
        <fullName evidence="4">Receptor-activated Ca2+-permeable cation channel</fullName>
    </submittedName>
</protein>
<reference evidence="4 5" key="1">
    <citation type="submission" date="2019-09" db="EMBL/GenBank/DDBJ databases">
        <title>The hologenome of the rock-dwelling lichen Lasallia pustulata.</title>
        <authorList>
            <person name="Greshake Tzovaras B."/>
            <person name="Segers F."/>
            <person name="Bicker A."/>
            <person name="Dal Grande F."/>
            <person name="Otte J."/>
            <person name="Hankeln T."/>
            <person name="Schmitt I."/>
            <person name="Ebersberger I."/>
        </authorList>
    </citation>
    <scope>NUCLEOTIDE SEQUENCE [LARGE SCALE GENOMIC DNA]</scope>
    <source>
        <strain evidence="4">A1-1</strain>
    </source>
</reference>
<sequence>MSHPQTPTEGLRTGQSSLSSMPDFGDDEQFIEVVRRLSVYFVDIIETKHSFEQLRTVSNILQPLIEKLSITCHHPLTVSALMILKWHFSSLEPDDQGINETRGYACEIIAWRFLTHKSEHELIDYLLSELPPRPASATRSSSGNRSRSEEGHNASLQDVDSVDEHSELLSDRPSRIPKRPRLPEGSLHHRSYRTVGEIEQKPEDDVTSSFVGLNALEIAAVADAKKFLSQRIVQKIVDGIWCGDIVFWEALSVHATKKAQLYNKRRADPYSRLRVPKYQKVFEALFFASFLALYYAVLVERNPRHITPIEVLLYIWITAFAYDEFGEFRDAGTLFYTQDFWSIWDLGIIGVGAAYLVARVIGLVKDSDRIIDISFDILSLEALFLVPRICSLLSLNPYFGTLIPCLKEMTKDFVKFLGVVIILYLGFLTTFTLLARDHFTLRQMSWVLINVFFGSSYLGFDIASEISPALGPALMLIFVCMTNILLITSLISLLSQSLSKVMDHAREEYLFQYSVFVLEASASRRLTFYLPPLNLIPLICFRPLRLCIPSEQLRSARIVLLKVTHIPYVAAIWAYEGGHKYVSKKNGRCQYTSKLRKEPILAGSHGHPGSSRKVSGFPALTGRSEASLVRSPAVLARPKATGNNGDAVLELKQMIEKLSAQVEELASRLPRDDDTHAS</sequence>
<proteinExistence type="predicted"/>
<keyword evidence="2" id="KW-1133">Transmembrane helix</keyword>
<name>A0A5M8PF02_9LECA</name>
<dbReference type="OrthoDB" id="310870at2759"/>
<feature type="transmembrane region" description="Helical" evidence="2">
    <location>
        <begin position="281"/>
        <end position="299"/>
    </location>
</feature>
<feature type="compositionally biased region" description="Basic and acidic residues" evidence="1">
    <location>
        <begin position="162"/>
        <end position="174"/>
    </location>
</feature>
<keyword evidence="4" id="KW-0675">Receptor</keyword>
<dbReference type="InterPro" id="IPR056336">
    <property type="entry name" value="YVC1_C"/>
</dbReference>
<evidence type="ECO:0000259" key="3">
    <source>
        <dbReference type="Pfam" id="PF23317"/>
    </source>
</evidence>
<feature type="transmembrane region" description="Helical" evidence="2">
    <location>
        <begin position="446"/>
        <end position="463"/>
    </location>
</feature>
<dbReference type="EMBL" id="VXIT01000016">
    <property type="protein sequence ID" value="KAA6407683.1"/>
    <property type="molecule type" value="Genomic_DNA"/>
</dbReference>
<feature type="transmembrane region" description="Helical" evidence="2">
    <location>
        <begin position="414"/>
        <end position="434"/>
    </location>
</feature>
<dbReference type="PANTHER" id="PTHR35859:SF5">
    <property type="entry name" value="ION TRANSPORT DOMAIN-CONTAINING PROTEIN"/>
    <property type="match status" value="1"/>
</dbReference>
<feature type="compositionally biased region" description="Low complexity" evidence="1">
    <location>
        <begin position="135"/>
        <end position="145"/>
    </location>
</feature>
<keyword evidence="2" id="KW-0812">Transmembrane</keyword>
<feature type="transmembrane region" description="Helical" evidence="2">
    <location>
        <begin position="342"/>
        <end position="361"/>
    </location>
</feature>
<evidence type="ECO:0000313" key="4">
    <source>
        <dbReference type="EMBL" id="KAA6407683.1"/>
    </source>
</evidence>
<keyword evidence="2" id="KW-0472">Membrane</keyword>
<feature type="region of interest" description="Disordered" evidence="1">
    <location>
        <begin position="133"/>
        <end position="198"/>
    </location>
</feature>
<dbReference type="PANTHER" id="PTHR35859">
    <property type="entry name" value="NONSELECTIVE CATION CHANNEL PROTEIN"/>
    <property type="match status" value="1"/>
</dbReference>
<feature type="transmembrane region" description="Helical" evidence="2">
    <location>
        <begin position="306"/>
        <end position="322"/>
    </location>
</feature>
<evidence type="ECO:0000256" key="2">
    <source>
        <dbReference type="SAM" id="Phobius"/>
    </source>
</evidence>
<gene>
    <name evidence="4" type="ORF">FRX48_08521</name>
</gene>
<feature type="region of interest" description="Disordered" evidence="1">
    <location>
        <begin position="1"/>
        <end position="23"/>
    </location>
</feature>
<feature type="transmembrane region" description="Helical" evidence="2">
    <location>
        <begin position="469"/>
        <end position="494"/>
    </location>
</feature>
<feature type="compositionally biased region" description="Polar residues" evidence="1">
    <location>
        <begin position="1"/>
        <end position="20"/>
    </location>
</feature>
<dbReference type="Proteomes" id="UP000324767">
    <property type="component" value="Unassembled WGS sequence"/>
</dbReference>
<dbReference type="AlphaFoldDB" id="A0A5M8PF02"/>